<evidence type="ECO:0000313" key="1">
    <source>
        <dbReference type="EMBL" id="GAF96398.1"/>
    </source>
</evidence>
<dbReference type="AlphaFoldDB" id="X0TS28"/>
<organism evidence="1">
    <name type="scientific">marine sediment metagenome</name>
    <dbReference type="NCBI Taxonomy" id="412755"/>
    <lineage>
        <taxon>unclassified sequences</taxon>
        <taxon>metagenomes</taxon>
        <taxon>ecological metagenomes</taxon>
    </lineage>
</organism>
<dbReference type="EMBL" id="BARS01018613">
    <property type="protein sequence ID" value="GAF96398.1"/>
    <property type="molecule type" value="Genomic_DNA"/>
</dbReference>
<dbReference type="InterPro" id="IPR014948">
    <property type="entry name" value="BrxA"/>
</dbReference>
<sequence>MNQRNISSNKKTKPIYTSDINVIASIPDFNLINDVISAFAYHKGEEYINEEIFKQNVYGIRTLRSRKRFLSAITKTFIKFKTAEHQKVFYVLFSQNNFINLKKIALYFQFAFNDQLFYELTSKVYMKLYKAGRLTVPKDEFTAYLYDLRDKKPDIQKWSNSTIDIIASKYLTLLKKLGFLKGRFRKEFCTLELDDSTI</sequence>
<feature type="non-terminal residue" evidence="1">
    <location>
        <position position="198"/>
    </location>
</feature>
<dbReference type="Pfam" id="PF08849">
    <property type="entry name" value="BrxA"/>
    <property type="match status" value="1"/>
</dbReference>
<reference evidence="1" key="1">
    <citation type="journal article" date="2014" name="Front. Microbiol.">
        <title>High frequency of phylogenetically diverse reductive dehalogenase-homologous genes in deep subseafloor sedimentary metagenomes.</title>
        <authorList>
            <person name="Kawai M."/>
            <person name="Futagami T."/>
            <person name="Toyoda A."/>
            <person name="Takaki Y."/>
            <person name="Nishi S."/>
            <person name="Hori S."/>
            <person name="Arai W."/>
            <person name="Tsubouchi T."/>
            <person name="Morono Y."/>
            <person name="Uchiyama I."/>
            <person name="Ito T."/>
            <person name="Fujiyama A."/>
            <person name="Inagaki F."/>
            <person name="Takami H."/>
        </authorList>
    </citation>
    <scope>NUCLEOTIDE SEQUENCE</scope>
    <source>
        <strain evidence="1">Expedition CK06-06</strain>
    </source>
</reference>
<dbReference type="InterPro" id="IPR023137">
    <property type="entry name" value="BrxA_sf"/>
</dbReference>
<accession>X0TS28</accession>
<evidence type="ECO:0008006" key="2">
    <source>
        <dbReference type="Google" id="ProtNLM"/>
    </source>
</evidence>
<name>X0TS28_9ZZZZ</name>
<gene>
    <name evidence="1" type="ORF">S01H1_30270</name>
</gene>
<comment type="caution">
    <text evidence="1">The sequence shown here is derived from an EMBL/GenBank/DDBJ whole genome shotgun (WGS) entry which is preliminary data.</text>
</comment>
<dbReference type="Gene3D" id="1.10.3540.10">
    <property type="entry name" value="uncharacterized protein from magnetospirillum magneticum domain"/>
    <property type="match status" value="1"/>
</dbReference>
<protein>
    <recommendedName>
        <fullName evidence="2">DUF1819 domain-containing protein</fullName>
    </recommendedName>
</protein>
<proteinExistence type="predicted"/>